<dbReference type="AlphaFoldDB" id="A0A7S3V0X4"/>
<proteinExistence type="predicted"/>
<name>A0A7S3V0X4_9STRA</name>
<evidence type="ECO:0000313" key="2">
    <source>
        <dbReference type="EMBL" id="CAE0444768.1"/>
    </source>
</evidence>
<reference evidence="2" key="1">
    <citation type="submission" date="2021-01" db="EMBL/GenBank/DDBJ databases">
        <authorList>
            <person name="Corre E."/>
            <person name="Pelletier E."/>
            <person name="Niang G."/>
            <person name="Scheremetjew M."/>
            <person name="Finn R."/>
            <person name="Kale V."/>
            <person name="Holt S."/>
            <person name="Cochrane G."/>
            <person name="Meng A."/>
            <person name="Brown T."/>
            <person name="Cohen L."/>
        </authorList>
    </citation>
    <scope>NUCLEOTIDE SEQUENCE</scope>
    <source>
        <strain evidence="2">GSBS06</strain>
    </source>
</reference>
<gene>
    <name evidence="2" type="ORF">ASTO00021_LOCUS14808</name>
</gene>
<protein>
    <submittedName>
        <fullName evidence="2">Uncharacterized protein</fullName>
    </submittedName>
</protein>
<organism evidence="2">
    <name type="scientific">Aplanochytrium stocchinoi</name>
    <dbReference type="NCBI Taxonomy" id="215587"/>
    <lineage>
        <taxon>Eukaryota</taxon>
        <taxon>Sar</taxon>
        <taxon>Stramenopiles</taxon>
        <taxon>Bigyra</taxon>
        <taxon>Labyrinthulomycetes</taxon>
        <taxon>Thraustochytrida</taxon>
        <taxon>Thraustochytriidae</taxon>
        <taxon>Aplanochytrium</taxon>
    </lineage>
</organism>
<accession>A0A7S3V0X4</accession>
<dbReference type="EMBL" id="HBIN01019414">
    <property type="protein sequence ID" value="CAE0444768.1"/>
    <property type="molecule type" value="Transcribed_RNA"/>
</dbReference>
<feature type="region of interest" description="Disordered" evidence="1">
    <location>
        <begin position="25"/>
        <end position="84"/>
    </location>
</feature>
<feature type="compositionally biased region" description="Polar residues" evidence="1">
    <location>
        <begin position="35"/>
        <end position="46"/>
    </location>
</feature>
<evidence type="ECO:0000256" key="1">
    <source>
        <dbReference type="SAM" id="MobiDB-lite"/>
    </source>
</evidence>
<sequence>MRWSLSEDADFLLLVPKSATLGKAFGELEAKPQPEGSSPIDTSKVSNPHESEGKQIENASEDLDSAHGEEVTGTTKRNGNERLVGTTPIPLFEKERRAPSVSLNFDDATVKKALETLKNCTRDHCYVGEDVKAYLIVTPTPAGGEKENNRKEFVAKTGFPSKLSPWFQFFSNLYCHLEIPNSQAETVSVVRACAKNMEILDHAVLNSHTIGEDVDVDVDMVDALKVLISCRCIVYCFGFQVPNEISNMEVGSLSSPFGHFEHVQVDMLCMRPADSSNFGSDSVSKQDINNVDTPRFRRYDHRYEVAGCDFPSYDPMILSFYRKDPALSCLEGLNANPYALMPRTNLLNDPHCTIRMSHKFSVTKVFHVESKSYFIANRCMILVSVENITRNETIDIQDIALIDGLESCFAADLMGGVQYPLILQPLEQYNFVFCIKKRTCNLENSPIRIHNELFRSRIEMRWRSDVFYPMQRSYHFVNWSWTGKLDIPLSINLVGEGLNSYPVGKAFNLILEILNKGDDEVDLDLIMPTNTDQMTTNNAKRIPTCICLNVTLYVGLLKPKATVRAPLRFIGLQNGTHQVINKIILRDRSSANMYDMSSQCLLEVNINSG</sequence>